<dbReference type="InterPro" id="IPR018063">
    <property type="entry name" value="SAM_MeTrfase_RsmI_CS"/>
</dbReference>
<dbReference type="InterPro" id="IPR014776">
    <property type="entry name" value="4pyrrole_Mease_sub2"/>
</dbReference>
<dbReference type="Gene3D" id="3.40.1010.10">
    <property type="entry name" value="Cobalt-precorrin-4 Transmethylase, Domain 1"/>
    <property type="match status" value="1"/>
</dbReference>
<keyword evidence="2 6" id="KW-0698">rRNA processing</keyword>
<dbReference type="EMBL" id="SRXW01000005">
    <property type="protein sequence ID" value="TGY87653.1"/>
    <property type="molecule type" value="Genomic_DNA"/>
</dbReference>
<evidence type="ECO:0000256" key="3">
    <source>
        <dbReference type="ARBA" id="ARBA00022603"/>
    </source>
</evidence>
<evidence type="ECO:0000313" key="10">
    <source>
        <dbReference type="Proteomes" id="UP000308054"/>
    </source>
</evidence>
<dbReference type="FunFam" id="3.40.1010.10:FF:000007">
    <property type="entry name" value="Ribosomal RNA small subunit methyltransferase I"/>
    <property type="match status" value="1"/>
</dbReference>
<sequence length="268" mass="29177">MSEPVLYLVATPIGNLEDMSYRAVRVLSQVSTIAAEDTRVTRTLLDHYQIADKRIIACHDHNERASAAGIVSLMERGESVALVSDAGMPVINDPGYRVMQAVREAGFRVELVPGPSAVLAALVLSGFPPDRFVFLGFPPRKEGQRRNWLTDAARHGCTLILMEAPHRLADFLKDAAEIYGEVEGAVCREITKTYEETVRAPLPALAERFAGGTRGEVMVVIDGGSIPPLHAGQEARREKPRKGKGKRRQAQQEAAEAAKAARAAEAEE</sequence>
<dbReference type="AlphaFoldDB" id="A0A4S2GX93"/>
<dbReference type="PIRSF" id="PIRSF005917">
    <property type="entry name" value="MTase_YraL"/>
    <property type="match status" value="1"/>
</dbReference>
<evidence type="ECO:0000256" key="2">
    <source>
        <dbReference type="ARBA" id="ARBA00022552"/>
    </source>
</evidence>
<evidence type="ECO:0000256" key="1">
    <source>
        <dbReference type="ARBA" id="ARBA00022490"/>
    </source>
</evidence>
<protein>
    <recommendedName>
        <fullName evidence="6">Ribosomal RNA small subunit methyltransferase I</fullName>
        <ecNumber evidence="6">2.1.1.198</ecNumber>
    </recommendedName>
    <alternativeName>
        <fullName evidence="6">16S rRNA 2'-O-ribose C1402 methyltransferase</fullName>
    </alternativeName>
    <alternativeName>
        <fullName evidence="6">rRNA (cytidine-2'-O-)-methyltransferase RsmI</fullName>
    </alternativeName>
</protein>
<evidence type="ECO:0000256" key="6">
    <source>
        <dbReference type="HAMAP-Rule" id="MF_01877"/>
    </source>
</evidence>
<dbReference type="PANTHER" id="PTHR46111:SF1">
    <property type="entry name" value="RIBOSOMAL RNA SMALL SUBUNIT METHYLTRANSFERASE I"/>
    <property type="match status" value="1"/>
</dbReference>
<gene>
    <name evidence="6 9" type="primary">rsmI</name>
    <name evidence="9" type="ORF">E5163_14570</name>
</gene>
<dbReference type="PANTHER" id="PTHR46111">
    <property type="entry name" value="RIBOSOMAL RNA SMALL SUBUNIT METHYLTRANSFERASE I"/>
    <property type="match status" value="1"/>
</dbReference>
<organism evidence="9 10">
    <name type="scientific">Marinicauda algicola</name>
    <dbReference type="NCBI Taxonomy" id="2029849"/>
    <lineage>
        <taxon>Bacteria</taxon>
        <taxon>Pseudomonadati</taxon>
        <taxon>Pseudomonadota</taxon>
        <taxon>Alphaproteobacteria</taxon>
        <taxon>Maricaulales</taxon>
        <taxon>Maricaulaceae</taxon>
        <taxon>Marinicauda</taxon>
    </lineage>
</organism>
<reference evidence="9 10" key="1">
    <citation type="journal article" date="2017" name="Int. J. Syst. Evol. Microbiol.">
        <title>Marinicauda algicola sp. nov., isolated from a marine red alga Rhodosorus marinus.</title>
        <authorList>
            <person name="Jeong S.E."/>
            <person name="Jeon S.H."/>
            <person name="Chun B.H."/>
            <person name="Kim D.W."/>
            <person name="Jeon C.O."/>
        </authorList>
    </citation>
    <scope>NUCLEOTIDE SEQUENCE [LARGE SCALE GENOMIC DNA]</scope>
    <source>
        <strain evidence="9 10">JCM 31718</strain>
    </source>
</reference>
<accession>A0A4S2GX93</accession>
<keyword evidence="4 6" id="KW-0808">Transferase</keyword>
<keyword evidence="5 6" id="KW-0949">S-adenosyl-L-methionine</keyword>
<dbReference type="Gene3D" id="3.30.950.10">
    <property type="entry name" value="Methyltransferase, Cobalt-precorrin-4 Transmethylase, Domain 2"/>
    <property type="match status" value="1"/>
</dbReference>
<dbReference type="SUPFAM" id="SSF53790">
    <property type="entry name" value="Tetrapyrrole methylase"/>
    <property type="match status" value="1"/>
</dbReference>
<dbReference type="InterPro" id="IPR014777">
    <property type="entry name" value="4pyrrole_Mease_sub1"/>
</dbReference>
<feature type="domain" description="Tetrapyrrole methylase" evidence="8">
    <location>
        <begin position="6"/>
        <end position="205"/>
    </location>
</feature>
<dbReference type="InterPro" id="IPR035996">
    <property type="entry name" value="4pyrrol_Methylase_sf"/>
</dbReference>
<dbReference type="HAMAP" id="MF_01877">
    <property type="entry name" value="16SrRNA_methyltr_I"/>
    <property type="match status" value="1"/>
</dbReference>
<comment type="function">
    <text evidence="6">Catalyzes the 2'-O-methylation of the ribose of cytidine 1402 (C1402) in 16S rRNA.</text>
</comment>
<name>A0A4S2GX93_9PROT</name>
<dbReference type="PROSITE" id="PS01296">
    <property type="entry name" value="RSMI"/>
    <property type="match status" value="1"/>
</dbReference>
<evidence type="ECO:0000256" key="4">
    <source>
        <dbReference type="ARBA" id="ARBA00022679"/>
    </source>
</evidence>
<comment type="subcellular location">
    <subcellularLocation>
        <location evidence="6">Cytoplasm</location>
    </subcellularLocation>
</comment>
<evidence type="ECO:0000256" key="7">
    <source>
        <dbReference type="SAM" id="MobiDB-lite"/>
    </source>
</evidence>
<dbReference type="GO" id="GO:0005737">
    <property type="term" value="C:cytoplasm"/>
    <property type="evidence" value="ECO:0007669"/>
    <property type="project" value="UniProtKB-SubCell"/>
</dbReference>
<evidence type="ECO:0000259" key="8">
    <source>
        <dbReference type="Pfam" id="PF00590"/>
    </source>
</evidence>
<proteinExistence type="inferred from homology"/>
<dbReference type="GO" id="GO:0070677">
    <property type="term" value="F:rRNA (cytosine-2'-O-)-methyltransferase activity"/>
    <property type="evidence" value="ECO:0007669"/>
    <property type="project" value="UniProtKB-UniRule"/>
</dbReference>
<keyword evidence="3 6" id="KW-0489">Methyltransferase</keyword>
<keyword evidence="10" id="KW-1185">Reference proteome</keyword>
<dbReference type="OrthoDB" id="9809084at2"/>
<dbReference type="CDD" id="cd11648">
    <property type="entry name" value="RsmI"/>
    <property type="match status" value="1"/>
</dbReference>
<comment type="caution">
    <text evidence="9">The sequence shown here is derived from an EMBL/GenBank/DDBJ whole genome shotgun (WGS) entry which is preliminary data.</text>
</comment>
<dbReference type="EC" id="2.1.1.198" evidence="6"/>
<feature type="compositionally biased region" description="Basic residues" evidence="7">
    <location>
        <begin position="238"/>
        <end position="249"/>
    </location>
</feature>
<evidence type="ECO:0000313" key="9">
    <source>
        <dbReference type="EMBL" id="TGY87653.1"/>
    </source>
</evidence>
<comment type="similarity">
    <text evidence="6">Belongs to the methyltransferase superfamily. RsmI family.</text>
</comment>
<feature type="region of interest" description="Disordered" evidence="7">
    <location>
        <begin position="228"/>
        <end position="268"/>
    </location>
</feature>
<feature type="compositionally biased region" description="Low complexity" evidence="7">
    <location>
        <begin position="251"/>
        <end position="261"/>
    </location>
</feature>
<dbReference type="Proteomes" id="UP000308054">
    <property type="component" value="Unassembled WGS sequence"/>
</dbReference>
<dbReference type="RefSeq" id="WP_135997258.1">
    <property type="nucleotide sequence ID" value="NZ_CP071057.1"/>
</dbReference>
<dbReference type="NCBIfam" id="TIGR00096">
    <property type="entry name" value="16S rRNA (cytidine(1402)-2'-O)-methyltransferase"/>
    <property type="match status" value="1"/>
</dbReference>
<dbReference type="InterPro" id="IPR008189">
    <property type="entry name" value="rRNA_ssu_MeTfrase_I"/>
</dbReference>
<dbReference type="InterPro" id="IPR000878">
    <property type="entry name" value="4pyrrol_Mease"/>
</dbReference>
<evidence type="ECO:0000256" key="5">
    <source>
        <dbReference type="ARBA" id="ARBA00022691"/>
    </source>
</evidence>
<comment type="catalytic activity">
    <reaction evidence="6">
        <text>cytidine(1402) in 16S rRNA + S-adenosyl-L-methionine = 2'-O-methylcytidine(1402) in 16S rRNA + S-adenosyl-L-homocysteine + H(+)</text>
        <dbReference type="Rhea" id="RHEA:42924"/>
        <dbReference type="Rhea" id="RHEA-COMP:10285"/>
        <dbReference type="Rhea" id="RHEA-COMP:10286"/>
        <dbReference type="ChEBI" id="CHEBI:15378"/>
        <dbReference type="ChEBI" id="CHEBI:57856"/>
        <dbReference type="ChEBI" id="CHEBI:59789"/>
        <dbReference type="ChEBI" id="CHEBI:74495"/>
        <dbReference type="ChEBI" id="CHEBI:82748"/>
        <dbReference type="EC" id="2.1.1.198"/>
    </reaction>
</comment>
<keyword evidence="1 6" id="KW-0963">Cytoplasm</keyword>
<dbReference type="Pfam" id="PF00590">
    <property type="entry name" value="TP_methylase"/>
    <property type="match status" value="1"/>
</dbReference>